<keyword evidence="3" id="KW-1185">Reference proteome</keyword>
<comment type="caution">
    <text evidence="2">The sequence shown here is derived from an EMBL/GenBank/DDBJ whole genome shotgun (WGS) entry which is preliminary data.</text>
</comment>
<protein>
    <recommendedName>
        <fullName evidence="4">Lipoprotein</fullName>
    </recommendedName>
</protein>
<dbReference type="PROSITE" id="PS51257">
    <property type="entry name" value="PROKAR_LIPOPROTEIN"/>
    <property type="match status" value="1"/>
</dbReference>
<dbReference type="PATRIC" id="fig|929558.5.peg.961"/>
<accession>B6BLT7</accession>
<feature type="chain" id="PRO_5002840626" description="Lipoprotein" evidence="1">
    <location>
        <begin position="21"/>
        <end position="219"/>
    </location>
</feature>
<dbReference type="Proteomes" id="UP000006431">
    <property type="component" value="Unassembled WGS sequence"/>
</dbReference>
<sequence>MIRITILSLSLLFLSACSFKSPPNQWQYKSTAAFDSYTKNFLSSNDSLARNDLNRAIEHAKQSADLTMLARVYLGKCALNISVGVKDSCQEYQNISTLVDDKSLYAYYSFITLMPNASLVDLNAQYKDFALHLNKKDFTKANNELLKISKHTSKLLCASLMKEKLSNTTRDEMIKTASFYGYKKSVLFWLNELKTNTTDEETRKNISKKMFILESKDEK</sequence>
<dbReference type="STRING" id="929558.SMGD1_0965"/>
<dbReference type="OrthoDB" id="5368557at2"/>
<name>B6BLT7_SULGG</name>
<reference evidence="2 3" key="1">
    <citation type="journal article" date="2012" name="Proc. Natl. Acad. Sci. U.S.A.">
        <title>Genome and physiology of a model Epsilonproteobacterium responsible for sulfide detoxification in marine oxygen depletion zones.</title>
        <authorList>
            <person name="Grote J."/>
            <person name="Schott T."/>
            <person name="Bruckner C.G."/>
            <person name="Glockner F.O."/>
            <person name="Jost G."/>
            <person name="Teeling H."/>
            <person name="Labrenz M."/>
            <person name="Jurgens K."/>
        </authorList>
    </citation>
    <scope>NUCLEOTIDE SEQUENCE [LARGE SCALE GENOMIC DNA]</scope>
    <source>
        <strain evidence="2 3">GD1</strain>
    </source>
</reference>
<gene>
    <name evidence="2" type="ORF">SMGD1_0965</name>
</gene>
<evidence type="ECO:0000256" key="1">
    <source>
        <dbReference type="SAM" id="SignalP"/>
    </source>
</evidence>
<keyword evidence="1" id="KW-0732">Signal</keyword>
<dbReference type="AlphaFoldDB" id="B6BLT7"/>
<dbReference type="RefSeq" id="WP_008338752.1">
    <property type="nucleotide sequence ID" value="NZ_AFRZ01000001.1"/>
</dbReference>
<evidence type="ECO:0008006" key="4">
    <source>
        <dbReference type="Google" id="ProtNLM"/>
    </source>
</evidence>
<organism evidence="2 3">
    <name type="scientific">Sulfurimonas gotlandica (strain DSM 19862 / JCM 16533 / GD1)</name>
    <dbReference type="NCBI Taxonomy" id="929558"/>
    <lineage>
        <taxon>Bacteria</taxon>
        <taxon>Pseudomonadati</taxon>
        <taxon>Campylobacterota</taxon>
        <taxon>Epsilonproteobacteria</taxon>
        <taxon>Campylobacterales</taxon>
        <taxon>Sulfurimonadaceae</taxon>
        <taxon>Sulfurimonas</taxon>
    </lineage>
</organism>
<dbReference type="eggNOG" id="ENOG5032N9S">
    <property type="taxonomic scope" value="Bacteria"/>
</dbReference>
<evidence type="ECO:0000313" key="2">
    <source>
        <dbReference type="EMBL" id="EHP29491.1"/>
    </source>
</evidence>
<accession>H1FXY4</accession>
<feature type="signal peptide" evidence="1">
    <location>
        <begin position="1"/>
        <end position="20"/>
    </location>
</feature>
<dbReference type="EMBL" id="AFRZ01000001">
    <property type="protein sequence ID" value="EHP29491.1"/>
    <property type="molecule type" value="Genomic_DNA"/>
</dbReference>
<evidence type="ECO:0000313" key="3">
    <source>
        <dbReference type="Proteomes" id="UP000006431"/>
    </source>
</evidence>
<proteinExistence type="predicted"/>
<dbReference type="HOGENOM" id="CLU_1260918_0_0_7"/>